<dbReference type="InterPro" id="IPR003615">
    <property type="entry name" value="HNH_nuc"/>
</dbReference>
<name>A0ABU0BDA5_9HYPH</name>
<comment type="caution">
    <text evidence="2">The sequence shown here is derived from an EMBL/GenBank/DDBJ whole genome shotgun (WGS) entry which is preliminary data.</text>
</comment>
<sequence>MTARSTEEWIGASPDAAIPKRVRLRVFERHGGICHLSGRKIVPGDAWDLDHIIALINGGEHRESNLAPALRDKHREKTAADVAEKSRTARIRAKHLGIKKRSTFACSRDSKWKKKLDGSVVPR</sequence>
<dbReference type="InterPro" id="IPR002711">
    <property type="entry name" value="HNH"/>
</dbReference>
<organism evidence="2 3">
    <name type="scientific">Ancylobacter polymorphus</name>
    <dbReference type="NCBI Taxonomy" id="223390"/>
    <lineage>
        <taxon>Bacteria</taxon>
        <taxon>Pseudomonadati</taxon>
        <taxon>Pseudomonadota</taxon>
        <taxon>Alphaproteobacteria</taxon>
        <taxon>Hyphomicrobiales</taxon>
        <taxon>Xanthobacteraceae</taxon>
        <taxon>Ancylobacter</taxon>
    </lineage>
</organism>
<proteinExistence type="predicted"/>
<keyword evidence="2" id="KW-0378">Hydrolase</keyword>
<gene>
    <name evidence="2" type="ORF">J2S75_002858</name>
</gene>
<keyword evidence="3" id="KW-1185">Reference proteome</keyword>
<dbReference type="EMBL" id="JAUSUI010000005">
    <property type="protein sequence ID" value="MDQ0303824.1"/>
    <property type="molecule type" value="Genomic_DNA"/>
</dbReference>
<dbReference type="Gene3D" id="1.10.30.50">
    <property type="match status" value="1"/>
</dbReference>
<keyword evidence="2" id="KW-0540">Nuclease</keyword>
<dbReference type="GO" id="GO:0004519">
    <property type="term" value="F:endonuclease activity"/>
    <property type="evidence" value="ECO:0007669"/>
    <property type="project" value="UniProtKB-KW"/>
</dbReference>
<dbReference type="Proteomes" id="UP001224682">
    <property type="component" value="Unassembled WGS sequence"/>
</dbReference>
<accession>A0ABU0BDA5</accession>
<dbReference type="CDD" id="cd00085">
    <property type="entry name" value="HNHc"/>
    <property type="match status" value="1"/>
</dbReference>
<protein>
    <submittedName>
        <fullName evidence="2">5-methylcytosine-specific restriction endonuclease McrA</fullName>
    </submittedName>
</protein>
<dbReference type="SMART" id="SM00507">
    <property type="entry name" value="HNHc"/>
    <property type="match status" value="1"/>
</dbReference>
<dbReference type="Pfam" id="PF01844">
    <property type="entry name" value="HNH"/>
    <property type="match status" value="1"/>
</dbReference>
<keyword evidence="2" id="KW-0255">Endonuclease</keyword>
<evidence type="ECO:0000313" key="2">
    <source>
        <dbReference type="EMBL" id="MDQ0303824.1"/>
    </source>
</evidence>
<evidence type="ECO:0000259" key="1">
    <source>
        <dbReference type="SMART" id="SM00507"/>
    </source>
</evidence>
<evidence type="ECO:0000313" key="3">
    <source>
        <dbReference type="Proteomes" id="UP001224682"/>
    </source>
</evidence>
<feature type="domain" description="HNH nuclease" evidence="1">
    <location>
        <begin position="21"/>
        <end position="75"/>
    </location>
</feature>
<dbReference type="RefSeq" id="WP_307020525.1">
    <property type="nucleotide sequence ID" value="NZ_JAUSUI010000005.1"/>
</dbReference>
<reference evidence="2 3" key="1">
    <citation type="submission" date="2023-07" db="EMBL/GenBank/DDBJ databases">
        <title>Genomic Encyclopedia of Type Strains, Phase IV (KMG-IV): sequencing the most valuable type-strain genomes for metagenomic binning, comparative biology and taxonomic classification.</title>
        <authorList>
            <person name="Goeker M."/>
        </authorList>
    </citation>
    <scope>NUCLEOTIDE SEQUENCE [LARGE SCALE GENOMIC DNA]</scope>
    <source>
        <strain evidence="2 3">DSM 2457</strain>
    </source>
</reference>